<dbReference type="AlphaFoldDB" id="A0A644YP67"/>
<comment type="caution">
    <text evidence="1">The sequence shown here is derived from an EMBL/GenBank/DDBJ whole genome shotgun (WGS) entry which is preliminary data.</text>
</comment>
<proteinExistence type="predicted"/>
<organism evidence="1">
    <name type="scientific">bioreactor metagenome</name>
    <dbReference type="NCBI Taxonomy" id="1076179"/>
    <lineage>
        <taxon>unclassified sequences</taxon>
        <taxon>metagenomes</taxon>
        <taxon>ecological metagenomes</taxon>
    </lineage>
</organism>
<dbReference type="EMBL" id="VSSQ01005782">
    <property type="protein sequence ID" value="MPM30422.1"/>
    <property type="molecule type" value="Genomic_DNA"/>
</dbReference>
<name>A0A644YP67_9ZZZZ</name>
<reference evidence="1" key="1">
    <citation type="submission" date="2019-08" db="EMBL/GenBank/DDBJ databases">
        <authorList>
            <person name="Kucharzyk K."/>
            <person name="Murdoch R.W."/>
            <person name="Higgins S."/>
            <person name="Loffler F."/>
        </authorList>
    </citation>
    <scope>NUCLEOTIDE SEQUENCE</scope>
</reference>
<gene>
    <name evidence="1" type="ORF">SDC9_76972</name>
</gene>
<protein>
    <submittedName>
        <fullName evidence="1">Uncharacterized protein</fullName>
    </submittedName>
</protein>
<evidence type="ECO:0000313" key="1">
    <source>
        <dbReference type="EMBL" id="MPM30422.1"/>
    </source>
</evidence>
<accession>A0A644YP67</accession>
<sequence length="310" mass="31636">MVGEGNKIHVVAHGNARQIIKPVLQRARAVGVLGGMRVQLAVIGGERRLAHVEAPAFLRAYAVGPQDGYRRGVLSVFQGVGRVGVDRGLPTLQTHGLVGHKVGRALFKGQSHTGGGALVFQRHRNFRSFLPVGGAVAGGGHGGNLRLVENGYGDLRGGGGQAGYVGCGDGEPELSLGAYKLPAGNGILIGPGFRVFGHGLIGFGHGADGIGQCDRIDALVVLGVHRDFIVLARLGAQEALGQGKHGRLNVVDHVVDIEAVGLGGAGVELNGGVVARHHGVQVHNVALGHLCGVACGLVNINAAGSVADRG</sequence>